<evidence type="ECO:0000256" key="4">
    <source>
        <dbReference type="ARBA" id="ARBA00023125"/>
    </source>
</evidence>
<dbReference type="GO" id="GO:0001228">
    <property type="term" value="F:DNA-binding transcription activator activity, RNA polymerase II-specific"/>
    <property type="evidence" value="ECO:0007669"/>
    <property type="project" value="UniProtKB-ARBA"/>
</dbReference>
<keyword evidence="6 7" id="KW-0539">Nucleus</keyword>
<comment type="similarity">
    <text evidence="2 7">Belongs to the ETS family.</text>
</comment>
<dbReference type="PROSITE" id="PS50061">
    <property type="entry name" value="ETS_DOMAIN_3"/>
    <property type="match status" value="1"/>
</dbReference>
<dbReference type="SMART" id="SM00413">
    <property type="entry name" value="ETS"/>
    <property type="match status" value="1"/>
</dbReference>
<feature type="region of interest" description="Disordered" evidence="8">
    <location>
        <begin position="251"/>
        <end position="281"/>
    </location>
</feature>
<dbReference type="EMBL" id="JADWDJ010000010">
    <property type="protein sequence ID" value="KAG5274613.1"/>
    <property type="molecule type" value="Genomic_DNA"/>
</dbReference>
<evidence type="ECO:0000256" key="7">
    <source>
        <dbReference type="RuleBase" id="RU004019"/>
    </source>
</evidence>
<evidence type="ECO:0000256" key="6">
    <source>
        <dbReference type="ARBA" id="ARBA00023242"/>
    </source>
</evidence>
<dbReference type="AlphaFoldDB" id="A0AAV6GHD3"/>
<feature type="compositionally biased region" description="Polar residues" evidence="8">
    <location>
        <begin position="223"/>
        <end position="234"/>
    </location>
</feature>
<keyword evidence="5" id="KW-0804">Transcription</keyword>
<protein>
    <recommendedName>
        <fullName evidence="13">ETS-related transcription factor Elf-3</fullName>
    </recommendedName>
</protein>
<feature type="domain" description="PNT" evidence="10">
    <location>
        <begin position="45"/>
        <end position="131"/>
    </location>
</feature>
<dbReference type="PROSITE" id="PS51433">
    <property type="entry name" value="PNT"/>
    <property type="match status" value="1"/>
</dbReference>
<evidence type="ECO:0000256" key="2">
    <source>
        <dbReference type="ARBA" id="ARBA00005562"/>
    </source>
</evidence>
<evidence type="ECO:0000313" key="11">
    <source>
        <dbReference type="EMBL" id="KAG5274613.1"/>
    </source>
</evidence>
<evidence type="ECO:0000313" key="12">
    <source>
        <dbReference type="Proteomes" id="UP000823561"/>
    </source>
</evidence>
<dbReference type="Gene3D" id="1.10.10.10">
    <property type="entry name" value="Winged helix-like DNA-binding domain superfamily/Winged helix DNA-binding domain"/>
    <property type="match status" value="1"/>
</dbReference>
<evidence type="ECO:0000259" key="10">
    <source>
        <dbReference type="PROSITE" id="PS51433"/>
    </source>
</evidence>
<dbReference type="InterPro" id="IPR036388">
    <property type="entry name" value="WH-like_DNA-bd_sf"/>
</dbReference>
<sequence>MATSSELSRILNNANGAVYPTELLPLPPMLHTVTFPASGINKTAQLTDLSCGHMLGPWQQVNPVYWTKKNVLDWIEYHVEDSKYDASLLNMDYCYIDGVSLCQLSREAFLNMYGDLGERLYQNLERLRLKHDIPCDLSDPLNETYTLLTDFLGNLPQIPTFLNDDGFGLLDTVVVGCADIKKERDSCNYFSGFSGDMTALSDGYESGSSMSDSHHSSPMGSLMNPSSPESTGSESDPEYMEKQFSINKSFVKQERGVQKRGRGRPPKINRGSDHYLETKKSKHAPRGTHLWEFIRDILIHPEKNQGLMKWEDRRDGVFKFLKSEAVAQLWGQKKKNSSMTYEKLSRAMRYYYKREILERVDGRRLVYKFGKNASGWKLEEVSLGM</sequence>
<evidence type="ECO:0000256" key="5">
    <source>
        <dbReference type="ARBA" id="ARBA00023163"/>
    </source>
</evidence>
<dbReference type="InterPro" id="IPR046328">
    <property type="entry name" value="ETS_fam"/>
</dbReference>
<accession>A0AAV6GHD3</accession>
<feature type="compositionally biased region" description="Low complexity" evidence="8">
    <location>
        <begin position="203"/>
        <end position="221"/>
    </location>
</feature>
<evidence type="ECO:0000259" key="9">
    <source>
        <dbReference type="PROSITE" id="PS50061"/>
    </source>
</evidence>
<dbReference type="GO" id="GO:0005634">
    <property type="term" value="C:nucleus"/>
    <property type="evidence" value="ECO:0007669"/>
    <property type="project" value="UniProtKB-SubCell"/>
</dbReference>
<reference evidence="11" key="1">
    <citation type="submission" date="2020-10" db="EMBL/GenBank/DDBJ databases">
        <title>Chromosome-scale genome assembly of the Allis shad, Alosa alosa.</title>
        <authorList>
            <person name="Margot Z."/>
            <person name="Christophe K."/>
            <person name="Cabau C."/>
            <person name="Louis A."/>
            <person name="Berthelot C."/>
            <person name="Parey E."/>
            <person name="Roest Crollius H."/>
            <person name="Montfort J."/>
            <person name="Robinson-Rechavi M."/>
            <person name="Bucao C."/>
            <person name="Bouchez O."/>
            <person name="Gislard M."/>
            <person name="Lluch J."/>
            <person name="Milhes M."/>
            <person name="Lampietro C."/>
            <person name="Lopez Roques C."/>
            <person name="Donnadieu C."/>
            <person name="Braasch I."/>
            <person name="Desvignes T."/>
            <person name="Postlethwait J."/>
            <person name="Bobe J."/>
            <person name="Guiguen Y."/>
        </authorList>
    </citation>
    <scope>NUCLEOTIDE SEQUENCE</scope>
    <source>
        <strain evidence="11">M-15738</strain>
        <tissue evidence="11">Blood</tissue>
    </source>
</reference>
<dbReference type="SUPFAM" id="SSF47769">
    <property type="entry name" value="SAM/Pointed domain"/>
    <property type="match status" value="1"/>
</dbReference>
<dbReference type="GO" id="GO:1990837">
    <property type="term" value="F:sequence-specific double-stranded DNA binding"/>
    <property type="evidence" value="ECO:0007669"/>
    <property type="project" value="UniProtKB-ARBA"/>
</dbReference>
<dbReference type="SMART" id="SM00251">
    <property type="entry name" value="SAM_PNT"/>
    <property type="match status" value="1"/>
</dbReference>
<name>A0AAV6GHD3_9TELE</name>
<evidence type="ECO:0000256" key="3">
    <source>
        <dbReference type="ARBA" id="ARBA00023015"/>
    </source>
</evidence>
<dbReference type="FunFam" id="1.10.10.10:FF:000136">
    <property type="entry name" value="ETS homologous factor isoform X1"/>
    <property type="match status" value="1"/>
</dbReference>
<feature type="compositionally biased region" description="Basic residues" evidence="8">
    <location>
        <begin position="258"/>
        <end position="267"/>
    </location>
</feature>
<dbReference type="Gene3D" id="1.10.150.50">
    <property type="entry name" value="Transcription Factor, Ets-1"/>
    <property type="match status" value="1"/>
</dbReference>
<dbReference type="SUPFAM" id="SSF46785">
    <property type="entry name" value="Winged helix' DNA-binding domain"/>
    <property type="match status" value="1"/>
</dbReference>
<organism evidence="11 12">
    <name type="scientific">Alosa alosa</name>
    <name type="common">allis shad</name>
    <dbReference type="NCBI Taxonomy" id="278164"/>
    <lineage>
        <taxon>Eukaryota</taxon>
        <taxon>Metazoa</taxon>
        <taxon>Chordata</taxon>
        <taxon>Craniata</taxon>
        <taxon>Vertebrata</taxon>
        <taxon>Euteleostomi</taxon>
        <taxon>Actinopterygii</taxon>
        <taxon>Neopterygii</taxon>
        <taxon>Teleostei</taxon>
        <taxon>Clupei</taxon>
        <taxon>Clupeiformes</taxon>
        <taxon>Clupeoidei</taxon>
        <taxon>Clupeidae</taxon>
        <taxon>Alosa</taxon>
    </lineage>
</organism>
<keyword evidence="4 7" id="KW-0238">DNA-binding</keyword>
<comment type="caution">
    <text evidence="11">The sequence shown here is derived from an EMBL/GenBank/DDBJ whole genome shotgun (WGS) entry which is preliminary data.</text>
</comment>
<dbReference type="Pfam" id="PF02198">
    <property type="entry name" value="SAM_PNT"/>
    <property type="match status" value="1"/>
</dbReference>
<dbReference type="PANTHER" id="PTHR11849">
    <property type="entry name" value="ETS"/>
    <property type="match status" value="1"/>
</dbReference>
<dbReference type="Proteomes" id="UP000823561">
    <property type="component" value="Chromosome 10"/>
</dbReference>
<dbReference type="Pfam" id="PF00178">
    <property type="entry name" value="Ets"/>
    <property type="match status" value="1"/>
</dbReference>
<comment type="subcellular location">
    <subcellularLocation>
        <location evidence="1 7">Nucleus</location>
    </subcellularLocation>
</comment>
<proteinExistence type="inferred from homology"/>
<dbReference type="GO" id="GO:0030154">
    <property type="term" value="P:cell differentiation"/>
    <property type="evidence" value="ECO:0007669"/>
    <property type="project" value="TreeGrafter"/>
</dbReference>
<dbReference type="InterPro" id="IPR000418">
    <property type="entry name" value="Ets_dom"/>
</dbReference>
<feature type="compositionally biased region" description="Basic and acidic residues" evidence="8">
    <location>
        <begin position="270"/>
        <end position="279"/>
    </location>
</feature>
<feature type="region of interest" description="Disordered" evidence="8">
    <location>
        <begin position="203"/>
        <end position="239"/>
    </location>
</feature>
<dbReference type="PANTHER" id="PTHR11849:SF13">
    <property type="entry name" value="ETS-RELATED TRANSCRIPTION FACTOR ELF-3"/>
    <property type="match status" value="1"/>
</dbReference>
<evidence type="ECO:0008006" key="13">
    <source>
        <dbReference type="Google" id="ProtNLM"/>
    </source>
</evidence>
<keyword evidence="3" id="KW-0805">Transcription regulation</keyword>
<gene>
    <name evidence="11" type="ORF">AALO_G00138240</name>
</gene>
<dbReference type="PRINTS" id="PR00454">
    <property type="entry name" value="ETSDOMAIN"/>
</dbReference>
<dbReference type="InterPro" id="IPR013761">
    <property type="entry name" value="SAM/pointed_sf"/>
</dbReference>
<dbReference type="InterPro" id="IPR036390">
    <property type="entry name" value="WH_DNA-bd_sf"/>
</dbReference>
<feature type="domain" description="ETS" evidence="9">
    <location>
        <begin position="288"/>
        <end position="370"/>
    </location>
</feature>
<dbReference type="InterPro" id="IPR003118">
    <property type="entry name" value="Pointed_dom"/>
</dbReference>
<evidence type="ECO:0000256" key="8">
    <source>
        <dbReference type="SAM" id="MobiDB-lite"/>
    </source>
</evidence>
<keyword evidence="12" id="KW-1185">Reference proteome</keyword>
<evidence type="ECO:0000256" key="1">
    <source>
        <dbReference type="ARBA" id="ARBA00004123"/>
    </source>
</evidence>